<name>A0ABR1CK50_NECAM</name>
<dbReference type="EMBL" id="JAVFWL010000002">
    <property type="protein sequence ID" value="KAK6737576.1"/>
    <property type="molecule type" value="Genomic_DNA"/>
</dbReference>
<evidence type="ECO:0000313" key="2">
    <source>
        <dbReference type="EMBL" id="KAK6737576.1"/>
    </source>
</evidence>
<sequence length="130" mass="14184">MRTGLFSKHHRLEIETVGDSRSIGAQRLSLKQSKSSTKMSDSNEGIFHSMGNKAQELSNATQEKIGNAGHAVKETVQSGYDKVTQAGKDAYDAVANKLDHGKCATEEKTDEARDYMAKKMKEGADVVQAH</sequence>
<accession>A0ABR1CK50</accession>
<evidence type="ECO:0000256" key="1">
    <source>
        <dbReference type="SAM" id="MobiDB-lite"/>
    </source>
</evidence>
<keyword evidence="3" id="KW-1185">Reference proteome</keyword>
<proteinExistence type="predicted"/>
<reference evidence="2 3" key="1">
    <citation type="submission" date="2023-08" db="EMBL/GenBank/DDBJ databases">
        <title>A Necator americanus chromosomal reference genome.</title>
        <authorList>
            <person name="Ilik V."/>
            <person name="Petrzelkova K.J."/>
            <person name="Pardy F."/>
            <person name="Fuh T."/>
            <person name="Niatou-Singa F.S."/>
            <person name="Gouil Q."/>
            <person name="Baker L."/>
            <person name="Ritchie M.E."/>
            <person name="Jex A.R."/>
            <person name="Gazzola D."/>
            <person name="Li H."/>
            <person name="Toshio Fujiwara R."/>
            <person name="Zhan B."/>
            <person name="Aroian R.V."/>
            <person name="Pafco B."/>
            <person name="Schwarz E.M."/>
        </authorList>
    </citation>
    <scope>NUCLEOTIDE SEQUENCE [LARGE SCALE GENOMIC DNA]</scope>
    <source>
        <strain evidence="2 3">Aroian</strain>
        <tissue evidence="2">Whole animal</tissue>
    </source>
</reference>
<organism evidence="2 3">
    <name type="scientific">Necator americanus</name>
    <name type="common">Human hookworm</name>
    <dbReference type="NCBI Taxonomy" id="51031"/>
    <lineage>
        <taxon>Eukaryota</taxon>
        <taxon>Metazoa</taxon>
        <taxon>Ecdysozoa</taxon>
        <taxon>Nematoda</taxon>
        <taxon>Chromadorea</taxon>
        <taxon>Rhabditida</taxon>
        <taxon>Rhabditina</taxon>
        <taxon>Rhabditomorpha</taxon>
        <taxon>Strongyloidea</taxon>
        <taxon>Ancylostomatidae</taxon>
        <taxon>Bunostominae</taxon>
        <taxon>Necator</taxon>
    </lineage>
</organism>
<evidence type="ECO:0000313" key="3">
    <source>
        <dbReference type="Proteomes" id="UP001303046"/>
    </source>
</evidence>
<protein>
    <submittedName>
        <fullName evidence="2">Uncharacterized protein</fullName>
    </submittedName>
</protein>
<feature type="compositionally biased region" description="Polar residues" evidence="1">
    <location>
        <begin position="29"/>
        <end position="43"/>
    </location>
</feature>
<dbReference type="Proteomes" id="UP001303046">
    <property type="component" value="Unassembled WGS sequence"/>
</dbReference>
<comment type="caution">
    <text evidence="2">The sequence shown here is derived from an EMBL/GenBank/DDBJ whole genome shotgun (WGS) entry which is preliminary data.</text>
</comment>
<gene>
    <name evidence="2" type="primary">Necator_chrII.g7759</name>
    <name evidence="2" type="ORF">RB195_019965</name>
</gene>
<feature type="region of interest" description="Disordered" evidence="1">
    <location>
        <begin position="25"/>
        <end position="47"/>
    </location>
</feature>
<dbReference type="Gene3D" id="1.10.287.700">
    <property type="entry name" value="Helix hairpin bin"/>
    <property type="match status" value="1"/>
</dbReference>